<accession>A0ABT5F885</accession>
<evidence type="ECO:0000313" key="1">
    <source>
        <dbReference type="EMBL" id="MDC2887740.1"/>
    </source>
</evidence>
<comment type="caution">
    <text evidence="1">The sequence shown here is derived from an EMBL/GenBank/DDBJ whole genome shotgun (WGS) entry which is preliminary data.</text>
</comment>
<protein>
    <recommendedName>
        <fullName evidence="3">Cadherin domain-containing protein</fullName>
    </recommendedName>
</protein>
<reference evidence="1 2" key="1">
    <citation type="submission" date="2023-01" db="EMBL/GenBank/DDBJ databases">
        <title>Psychrosphaera sp. nov., isolated from marine algae.</title>
        <authorList>
            <person name="Bayburt H."/>
            <person name="Choi B.J."/>
            <person name="Kim J.M."/>
            <person name="Choi D.G."/>
            <person name="Jeon C.O."/>
        </authorList>
    </citation>
    <scope>NUCLEOTIDE SEQUENCE [LARGE SCALE GENOMIC DNA]</scope>
    <source>
        <strain evidence="1 2">G1-22</strain>
    </source>
</reference>
<gene>
    <name evidence="1" type="ORF">PN838_01325</name>
</gene>
<evidence type="ECO:0000313" key="2">
    <source>
        <dbReference type="Proteomes" id="UP001528411"/>
    </source>
</evidence>
<name>A0ABT5F885_9GAMM</name>
<proteinExistence type="predicted"/>
<evidence type="ECO:0008006" key="3">
    <source>
        <dbReference type="Google" id="ProtNLM"/>
    </source>
</evidence>
<sequence length="841" mass="91914">MIKGQLSADKNSLIIEAFIGEEDTYGEIVAVTEKNGVVNESTMYMIYYNKNRDLETTHIPTLAVKDTTINVPTGQSTTLDYDLYDPDSDRIAYRIIKGPKWLTTHVNLTQTGIQITLYPIASFDIDDNEITVEISDAHNSSQTTFTLTSTGEVAIDEPPQIYLERNVDLSLLIKLQGVETDLIATLAFAAFDDLESNLEYSVIASDPAFSYRIDYPYVYVYSDDVTDLNHEQITIVASDGNFNSKLTYHLYIKNNFVEFLGGHPNSSPLIDVAQTIDVLETTGVLLPYAIADLELHDFTVTFEFDDSLLQVILENENLAITALPNETDDDIETTITLIATDEFGAQSSTDINVVVKNNTPPVITYTNSIELVEGGTAEIQVDVTDAEEGTLPFALSYDTNKFAIVVEGSSLFVTALNVLEDYDGVIDVTAVDDFAEQALVSIPAKIRFTNTAPVITAQYTEVSMLPGETLQMRLTYVDPDTDELNLFSTVNNSNLTYSYDPNTQILALAVSEDSPYEQEFIFSTSASDGFLSTFLNITVTVPIIPTPPELTVSAYLSNVSEGADLIINYRVFDINGDNIAITITNPFPNQLALTEQDGYIEVSVPDNVLVDTLLYFDITARDDSANAFVTTETVSLNVMPVNDPPVITLSENNLTLINDDIVSLPLSVVDIDNLSLSVEVRTPTSAIIPSQIVVHGADINSIRISGASKGSVIENAQLILRVYDDETYTEVPFVVSVILENEPPITNDTGSVLMLQNSTFTFNITPSDPDSATDGDVVSVVSVESGDPELLVIVGDPNSPPTNTVTVTSLAVTEETDVFVSVTITDGYVSVLKRIRVNIRP</sequence>
<dbReference type="EMBL" id="JAQOMS010000002">
    <property type="protein sequence ID" value="MDC2887740.1"/>
    <property type="molecule type" value="Genomic_DNA"/>
</dbReference>
<dbReference type="Proteomes" id="UP001528411">
    <property type="component" value="Unassembled WGS sequence"/>
</dbReference>
<dbReference type="RefSeq" id="WP_272179540.1">
    <property type="nucleotide sequence ID" value="NZ_JAQOMS010000002.1"/>
</dbReference>
<organism evidence="1 2">
    <name type="scientific">Psychrosphaera algicola</name>
    <dbReference type="NCBI Taxonomy" id="3023714"/>
    <lineage>
        <taxon>Bacteria</taxon>
        <taxon>Pseudomonadati</taxon>
        <taxon>Pseudomonadota</taxon>
        <taxon>Gammaproteobacteria</taxon>
        <taxon>Alteromonadales</taxon>
        <taxon>Pseudoalteromonadaceae</taxon>
        <taxon>Psychrosphaera</taxon>
    </lineage>
</organism>
<keyword evidence="2" id="KW-1185">Reference proteome</keyword>